<evidence type="ECO:0000313" key="10">
    <source>
        <dbReference type="EnsemblMetazoa" id="HelroP85816"/>
    </source>
</evidence>
<reference evidence="9 11" key="2">
    <citation type="journal article" date="2013" name="Nature">
        <title>Insights into bilaterian evolution from three spiralian genomes.</title>
        <authorList>
            <person name="Simakov O."/>
            <person name="Marletaz F."/>
            <person name="Cho S.J."/>
            <person name="Edsinger-Gonzales E."/>
            <person name="Havlak P."/>
            <person name="Hellsten U."/>
            <person name="Kuo D.H."/>
            <person name="Larsson T."/>
            <person name="Lv J."/>
            <person name="Arendt D."/>
            <person name="Savage R."/>
            <person name="Osoegawa K."/>
            <person name="de Jong P."/>
            <person name="Grimwood J."/>
            <person name="Chapman J.A."/>
            <person name="Shapiro H."/>
            <person name="Aerts A."/>
            <person name="Otillar R.P."/>
            <person name="Terry A.Y."/>
            <person name="Boore J.L."/>
            <person name="Grigoriev I.V."/>
            <person name="Lindberg D.R."/>
            <person name="Seaver E.C."/>
            <person name="Weisblat D.A."/>
            <person name="Putnam N.H."/>
            <person name="Rokhsar D.S."/>
        </authorList>
    </citation>
    <scope>NUCLEOTIDE SEQUENCE</scope>
</reference>
<proteinExistence type="inferred from homology"/>
<keyword evidence="2 6" id="KW-0645">Protease</keyword>
<dbReference type="AlphaFoldDB" id="T1G630"/>
<dbReference type="Gene3D" id="3.90.70.10">
    <property type="entry name" value="Cysteine proteinases"/>
    <property type="match status" value="1"/>
</dbReference>
<dbReference type="InterPro" id="IPR022683">
    <property type="entry name" value="Calpain_III"/>
</dbReference>
<dbReference type="OMA" id="KYEITFF"/>
<dbReference type="InterPro" id="IPR022682">
    <property type="entry name" value="Calpain_domain_III"/>
</dbReference>
<reference evidence="10" key="3">
    <citation type="submission" date="2015-06" db="UniProtKB">
        <authorList>
            <consortium name="EnsemblMetazoa"/>
        </authorList>
    </citation>
    <scope>IDENTIFICATION</scope>
</reference>
<dbReference type="GO" id="GO:0005509">
    <property type="term" value="F:calcium ion binding"/>
    <property type="evidence" value="ECO:0007669"/>
    <property type="project" value="InterPro"/>
</dbReference>
<feature type="active site" evidence="5 6">
    <location>
        <position position="76"/>
    </location>
</feature>
<keyword evidence="4 6" id="KW-0788">Thiol protease</keyword>
<dbReference type="PANTHER" id="PTHR10183">
    <property type="entry name" value="CALPAIN"/>
    <property type="match status" value="1"/>
</dbReference>
<evidence type="ECO:0000256" key="2">
    <source>
        <dbReference type="ARBA" id="ARBA00022670"/>
    </source>
</evidence>
<dbReference type="InterPro" id="IPR033883">
    <property type="entry name" value="C2_III"/>
</dbReference>
<dbReference type="Pfam" id="PF00648">
    <property type="entry name" value="Peptidase_C2"/>
    <property type="match status" value="1"/>
</dbReference>
<dbReference type="InterPro" id="IPR038765">
    <property type="entry name" value="Papain-like_cys_pep_sf"/>
</dbReference>
<evidence type="ECO:0000256" key="4">
    <source>
        <dbReference type="ARBA" id="ARBA00022807"/>
    </source>
</evidence>
<dbReference type="PROSITE" id="PS50222">
    <property type="entry name" value="EF_HAND_2"/>
    <property type="match status" value="1"/>
</dbReference>
<dbReference type="GO" id="GO:0005737">
    <property type="term" value="C:cytoplasm"/>
    <property type="evidence" value="ECO:0000318"/>
    <property type="project" value="GO_Central"/>
</dbReference>
<dbReference type="FunFam" id="3.90.70.10:FF:000001">
    <property type="entry name" value="Calpain-1 catalytic subunit"/>
    <property type="match status" value="1"/>
</dbReference>
<keyword evidence="11" id="KW-1185">Reference proteome</keyword>
<dbReference type="Gene3D" id="1.10.238.10">
    <property type="entry name" value="EF-hand"/>
    <property type="match status" value="1"/>
</dbReference>
<organism evidence="10 11">
    <name type="scientific">Helobdella robusta</name>
    <name type="common">Californian leech</name>
    <dbReference type="NCBI Taxonomy" id="6412"/>
    <lineage>
        <taxon>Eukaryota</taxon>
        <taxon>Metazoa</taxon>
        <taxon>Spiralia</taxon>
        <taxon>Lophotrochozoa</taxon>
        <taxon>Annelida</taxon>
        <taxon>Clitellata</taxon>
        <taxon>Hirudinea</taxon>
        <taxon>Rhynchobdellida</taxon>
        <taxon>Glossiphoniidae</taxon>
        <taxon>Helobdella</taxon>
    </lineage>
</organism>
<evidence type="ECO:0000259" key="8">
    <source>
        <dbReference type="PROSITE" id="PS50222"/>
    </source>
</evidence>
<dbReference type="InterPro" id="IPR036213">
    <property type="entry name" value="Calpain_III_sf"/>
</dbReference>
<dbReference type="SMART" id="SM00230">
    <property type="entry name" value="CysPc"/>
    <property type="match status" value="1"/>
</dbReference>
<evidence type="ECO:0000313" key="11">
    <source>
        <dbReference type="Proteomes" id="UP000015101"/>
    </source>
</evidence>
<feature type="domain" description="Calpain catalytic" evidence="7">
    <location>
        <begin position="15"/>
        <end position="323"/>
    </location>
</feature>
<dbReference type="RefSeq" id="XP_009024768.1">
    <property type="nucleotide sequence ID" value="XM_009026520.1"/>
</dbReference>
<evidence type="ECO:0000256" key="6">
    <source>
        <dbReference type="PROSITE-ProRule" id="PRU00239"/>
    </source>
</evidence>
<dbReference type="KEGG" id="hro:HELRODRAFT_85816"/>
<dbReference type="PANTHER" id="PTHR10183:SF433">
    <property type="entry name" value="CALPAIN-A-RELATED"/>
    <property type="match status" value="1"/>
</dbReference>
<keyword evidence="3 6" id="KW-0378">Hydrolase</keyword>
<feature type="active site" evidence="5 6">
    <location>
        <position position="263"/>
    </location>
</feature>
<dbReference type="OrthoDB" id="424753at2759"/>
<dbReference type="CTD" id="20216527"/>
<feature type="active site" evidence="5 6">
    <location>
        <position position="234"/>
    </location>
</feature>
<dbReference type="EMBL" id="AMQM01006442">
    <property type="status" value="NOT_ANNOTATED_CDS"/>
    <property type="molecule type" value="Genomic_DNA"/>
</dbReference>
<dbReference type="STRING" id="6412.T1G630"/>
<dbReference type="SMART" id="SM00720">
    <property type="entry name" value="calpain_III"/>
    <property type="match status" value="1"/>
</dbReference>
<feature type="domain" description="EF-hand" evidence="8">
    <location>
        <begin position="568"/>
        <end position="603"/>
    </location>
</feature>
<evidence type="ECO:0008006" key="12">
    <source>
        <dbReference type="Google" id="ProtNLM"/>
    </source>
</evidence>
<name>T1G630_HELRO</name>
<evidence type="ECO:0000313" key="9">
    <source>
        <dbReference type="EMBL" id="ESN97006.1"/>
    </source>
</evidence>
<accession>T1G630</accession>
<dbReference type="SUPFAM" id="SSF47473">
    <property type="entry name" value="EF-hand"/>
    <property type="match status" value="1"/>
</dbReference>
<dbReference type="GeneID" id="20216527"/>
<dbReference type="InterPro" id="IPR001300">
    <property type="entry name" value="Peptidase_C2_calpain_cat"/>
</dbReference>
<sequence length="644" mass="73551">TYDEVKAECLENRSLFEDPDFPAIDSSAFLTVSKQEKFEWLRPKDILLRSGNDAKPKFISQNATRFDIKQGALSDCWLLAAMATLTQFPKLFDVVVPPNQSFDKDYAGIFKFNFWVFGDWMEVYVDDRIPTIDGEVVFVQSSDDTEFWSALFEKAYAKLVGSYEAMECGLMGEAFEDFTGGIAEMFDHAAKPQKNLLGIMMKAYERSSLMACAATASGLPPMGSILPNGLVTVHAYSITCVRMMPIQQPNGEIVEVPMIRLRNPWGTEHEWNGKWSDKSEEWRSISDEVKKEIGLVVNDDGEFWMDFKDYSANFNSLEICHLSPDCLEDKDPLTGEPVKKWCVNRLDGCWRKKLNAGGSLECSPGSFWINPQYHFEVTDSDENDDKQEGTVIIALMQKDRRRLTSENLELLAIGFVVYKVSLEKNDCVNLIDWSRAYVCEREICVRLKLEPGHYCLIPSTFDVGEEGDFLIRIFSEKPVPSVQIDDKTAIKKCDDLATMSLRLAFEKLTGVEKEMNVYQFQNLLKSVFKNGEQQFEGFSMDTCQSLLASKDRDISGKLSFHELKLLWDNIKIWKVAFDAHDSDKNGSFNSYELRNALYYLGISVSQNTLNALLQRFSRNDDRIHLDEFMHLMARITIMFGQSLI</sequence>
<gene>
    <name evidence="10" type="primary">20216527</name>
    <name evidence="9" type="ORF">HELRODRAFT_85816</name>
</gene>
<dbReference type="PROSITE" id="PS50203">
    <property type="entry name" value="CALPAIN_CAT"/>
    <property type="match status" value="1"/>
</dbReference>
<dbReference type="Pfam" id="PF01067">
    <property type="entry name" value="Calpain_III"/>
    <property type="match status" value="1"/>
</dbReference>
<dbReference type="SUPFAM" id="SSF54001">
    <property type="entry name" value="Cysteine proteinases"/>
    <property type="match status" value="1"/>
</dbReference>
<dbReference type="InParanoid" id="T1G630"/>
<comment type="similarity">
    <text evidence="1">Belongs to the peptidase C2 family.</text>
</comment>
<protein>
    <recommendedName>
        <fullName evidence="12">Calpain catalytic domain-containing protein</fullName>
    </recommendedName>
</protein>
<evidence type="ECO:0000256" key="1">
    <source>
        <dbReference type="ARBA" id="ARBA00007623"/>
    </source>
</evidence>
<reference evidence="11" key="1">
    <citation type="submission" date="2012-12" db="EMBL/GenBank/DDBJ databases">
        <authorList>
            <person name="Hellsten U."/>
            <person name="Grimwood J."/>
            <person name="Chapman J.A."/>
            <person name="Shapiro H."/>
            <person name="Aerts A."/>
            <person name="Otillar R.P."/>
            <person name="Terry A.Y."/>
            <person name="Boore J.L."/>
            <person name="Simakov O."/>
            <person name="Marletaz F."/>
            <person name="Cho S.-J."/>
            <person name="Edsinger-Gonzales E."/>
            <person name="Havlak P."/>
            <person name="Kuo D.-H."/>
            <person name="Larsson T."/>
            <person name="Lv J."/>
            <person name="Arendt D."/>
            <person name="Savage R."/>
            <person name="Osoegawa K."/>
            <person name="de Jong P."/>
            <person name="Lindberg D.R."/>
            <person name="Seaver E.C."/>
            <person name="Weisblat D.A."/>
            <person name="Putnam N.H."/>
            <person name="Grigoriev I.V."/>
            <person name="Rokhsar D.S."/>
        </authorList>
    </citation>
    <scope>NUCLEOTIDE SEQUENCE</scope>
</reference>
<dbReference type="CDD" id="cd00214">
    <property type="entry name" value="Calpain_III"/>
    <property type="match status" value="1"/>
</dbReference>
<dbReference type="GO" id="GO:0006508">
    <property type="term" value="P:proteolysis"/>
    <property type="evidence" value="ECO:0000318"/>
    <property type="project" value="GO_Central"/>
</dbReference>
<dbReference type="InterPro" id="IPR022684">
    <property type="entry name" value="Calpain_cysteine_protease"/>
</dbReference>
<dbReference type="CDD" id="cd00044">
    <property type="entry name" value="CysPc"/>
    <property type="match status" value="1"/>
</dbReference>
<dbReference type="EMBL" id="AMQM01006443">
    <property type="status" value="NOT_ANNOTATED_CDS"/>
    <property type="molecule type" value="Genomic_DNA"/>
</dbReference>
<dbReference type="EMBL" id="KB097456">
    <property type="protein sequence ID" value="ESN97006.1"/>
    <property type="molecule type" value="Genomic_DNA"/>
</dbReference>
<dbReference type="eggNOG" id="KOG0045">
    <property type="taxonomic scope" value="Eukaryota"/>
</dbReference>
<dbReference type="Proteomes" id="UP000015101">
    <property type="component" value="Unassembled WGS sequence"/>
</dbReference>
<dbReference type="InterPro" id="IPR002048">
    <property type="entry name" value="EF_hand_dom"/>
</dbReference>
<evidence type="ECO:0000256" key="3">
    <source>
        <dbReference type="ARBA" id="ARBA00022801"/>
    </source>
</evidence>
<dbReference type="SUPFAM" id="SSF49758">
    <property type="entry name" value="Calpain large subunit, middle domain (domain III)"/>
    <property type="match status" value="1"/>
</dbReference>
<dbReference type="InterPro" id="IPR011992">
    <property type="entry name" value="EF-hand-dom_pair"/>
</dbReference>
<dbReference type="PRINTS" id="PR00704">
    <property type="entry name" value="CALPAIN"/>
</dbReference>
<dbReference type="Gene3D" id="2.60.120.380">
    <property type="match status" value="1"/>
</dbReference>
<dbReference type="GO" id="GO:0004198">
    <property type="term" value="F:calcium-dependent cysteine-type endopeptidase activity"/>
    <property type="evidence" value="ECO:0000318"/>
    <property type="project" value="GO_Central"/>
</dbReference>
<evidence type="ECO:0000256" key="5">
    <source>
        <dbReference type="PIRSR" id="PIRSR622684-1"/>
    </source>
</evidence>
<dbReference type="EnsemblMetazoa" id="HelroT85816">
    <property type="protein sequence ID" value="HelroP85816"/>
    <property type="gene ID" value="HelroG85816"/>
</dbReference>
<evidence type="ECO:0000259" key="7">
    <source>
        <dbReference type="PROSITE" id="PS50203"/>
    </source>
</evidence>
<dbReference type="HOGENOM" id="CLU_010982_0_1_1"/>